<accession>M2BBZ9</accession>
<dbReference type="AlphaFoldDB" id="M2BBZ9"/>
<dbReference type="EMBL" id="AGDZ01000039">
    <property type="protein sequence ID" value="EMB19619.1"/>
    <property type="molecule type" value="Genomic_DNA"/>
</dbReference>
<gene>
    <name evidence="1" type="ORF">HMPREF9733_02719</name>
</gene>
<sequence>MKGENINEIINGSQFLHGDGNDGSDNKLKILIRKGDAPQPAPYSLTFGASDFSHDNNFVGSSSLSTLDGFPIPPAVSAAWVIRYKTDIKVDTGAAVNYTIRLADRKGLQSDPITSGTQLPYPTIKLNSIDDPTNYINTGIYSTGSNIITDINKTNSLSSNPIQIYTAYKDEIKLKAFGNYDSGVEIKAKLNNSPVSDPSQISLTASEEGTVYKLELWAEGGDFPQSKKQTYYYKVFNTIKAQHSAVPVWGILKTAVTKRSAIKIDGTIKATDDNNNKDQILILKDVNIVGKNNANLDANNKNRIFYVKRNTLKLENIKLSKGKAETGGAIYGKGSDIYLKKVTIQFNTATNNTGKDFYLVGNSKLHMEDRITFDSDNQIYIERIVYDYAKFYLKEPKIQRPINIKYYNIDFFKNKEVITSDNNYTLTEEDIGKFKLLDNRFVINLKHEENKAVLSKIHQAAISTWNELQGAINGADSGDTIKFNQSIKADITTVPLKVTKNLTIIGTDSYTTLNADNKHRVFEMDESNIKLTLKNLIIKNGKIRNGYGAGIYVSDNCQNSILTLVNTRVEYNTIKITDSVGTYCGAGIVIPNQNVKVFIIGGSISYNKIDCTGSNSSPNCTPQGCGLWLGITSTTIIKGKTEIKNNSYTKATNSSTTTKCYGVGIYIKGASTLTIGEAGADDNISPEISGHRKVANTECHGTAIAIEEFNSYGPTVNWNSGQITGNHSSQATVVYNRGGTFIKHPSNHNTAD</sequence>
<dbReference type="PATRIC" id="fig|999437.3.peg.2799"/>
<dbReference type="InterPro" id="IPR011050">
    <property type="entry name" value="Pectin_lyase_fold/virulence"/>
</dbReference>
<reference evidence="1 2" key="1">
    <citation type="submission" date="2012-01" db="EMBL/GenBank/DDBJ databases">
        <title>The Genome Sequence of Treponema denticola SP33.</title>
        <authorList>
            <consortium name="The Broad Institute Genome Sequencing Platform"/>
            <person name="Earl A."/>
            <person name="Ward D."/>
            <person name="Feldgarden M."/>
            <person name="Gevers D."/>
            <person name="Blanton J.M."/>
            <person name="Fenno C.J."/>
            <person name="Baranova O.V."/>
            <person name="Mathney J."/>
            <person name="Dewhirst F.E."/>
            <person name="Izard J."/>
            <person name="Young S.K."/>
            <person name="Zeng Q."/>
            <person name="Gargeya S."/>
            <person name="Fitzgerald M."/>
            <person name="Haas B."/>
            <person name="Abouelleil A."/>
            <person name="Alvarado L."/>
            <person name="Arachchi H.M."/>
            <person name="Berlin A."/>
            <person name="Chapman S.B."/>
            <person name="Gearin G."/>
            <person name="Goldberg J."/>
            <person name="Griggs A."/>
            <person name="Gujja S."/>
            <person name="Hansen M."/>
            <person name="Heiman D."/>
            <person name="Howarth C."/>
            <person name="Larimer J."/>
            <person name="Lui A."/>
            <person name="MacDonald P.J.P."/>
            <person name="McCowen C."/>
            <person name="Montmayeur A."/>
            <person name="Murphy C."/>
            <person name="Neiman D."/>
            <person name="Pearson M."/>
            <person name="Priest M."/>
            <person name="Roberts A."/>
            <person name="Saif S."/>
            <person name="Shea T."/>
            <person name="Sisk P."/>
            <person name="Stolte C."/>
            <person name="Sykes S."/>
            <person name="Wortman J."/>
            <person name="Nusbaum C."/>
            <person name="Birren B."/>
        </authorList>
    </citation>
    <scope>NUCLEOTIDE SEQUENCE [LARGE SCALE GENOMIC DNA]</scope>
    <source>
        <strain evidence="1 2">SP33</strain>
    </source>
</reference>
<dbReference type="SUPFAM" id="SSF51126">
    <property type="entry name" value="Pectin lyase-like"/>
    <property type="match status" value="1"/>
</dbReference>
<dbReference type="OrthoDB" id="463714at2"/>
<name>M2BBZ9_TREDN</name>
<dbReference type="HOGENOM" id="CLU_370018_0_0_12"/>
<dbReference type="Proteomes" id="UP000016183">
    <property type="component" value="Unassembled WGS sequence"/>
</dbReference>
<evidence type="ECO:0000313" key="2">
    <source>
        <dbReference type="Proteomes" id="UP000016183"/>
    </source>
</evidence>
<protein>
    <submittedName>
        <fullName evidence="1">Uncharacterized protein</fullName>
    </submittedName>
</protein>
<evidence type="ECO:0000313" key="1">
    <source>
        <dbReference type="EMBL" id="EMB19619.1"/>
    </source>
</evidence>
<comment type="caution">
    <text evidence="1">The sequence shown here is derived from an EMBL/GenBank/DDBJ whole genome shotgun (WGS) entry which is preliminary data.</text>
</comment>
<dbReference type="RefSeq" id="WP_010697718.1">
    <property type="nucleotide sequence ID" value="NZ_KB442455.1"/>
</dbReference>
<organism evidence="1 2">
    <name type="scientific">Treponema denticola SP33</name>
    <dbReference type="NCBI Taxonomy" id="999437"/>
    <lineage>
        <taxon>Bacteria</taxon>
        <taxon>Pseudomonadati</taxon>
        <taxon>Spirochaetota</taxon>
        <taxon>Spirochaetia</taxon>
        <taxon>Spirochaetales</taxon>
        <taxon>Treponemataceae</taxon>
        <taxon>Treponema</taxon>
    </lineage>
</organism>
<proteinExistence type="predicted"/>